<dbReference type="RefSeq" id="WP_344813719.1">
    <property type="nucleotide sequence ID" value="NZ_BAAAYX010000014.1"/>
</dbReference>
<name>A0ABP7E319_9ACTN</name>
<dbReference type="EMBL" id="BAAAYX010000014">
    <property type="protein sequence ID" value="GAA3712874.1"/>
    <property type="molecule type" value="Genomic_DNA"/>
</dbReference>
<evidence type="ECO:0000259" key="5">
    <source>
        <dbReference type="PROSITE" id="PS50977"/>
    </source>
</evidence>
<dbReference type="Pfam" id="PF13305">
    <property type="entry name" value="TetR_C_33"/>
    <property type="match status" value="1"/>
</dbReference>
<feature type="domain" description="HTH tetR-type" evidence="5">
    <location>
        <begin position="8"/>
        <end position="68"/>
    </location>
</feature>
<protein>
    <submittedName>
        <fullName evidence="6">TetR/AcrR family transcriptional regulator</fullName>
    </submittedName>
</protein>
<evidence type="ECO:0000313" key="7">
    <source>
        <dbReference type="Proteomes" id="UP001500051"/>
    </source>
</evidence>
<proteinExistence type="predicted"/>
<evidence type="ECO:0000256" key="2">
    <source>
        <dbReference type="ARBA" id="ARBA00023125"/>
    </source>
</evidence>
<comment type="caution">
    <text evidence="6">The sequence shown here is derived from an EMBL/GenBank/DDBJ whole genome shotgun (WGS) entry which is preliminary data.</text>
</comment>
<evidence type="ECO:0000256" key="3">
    <source>
        <dbReference type="ARBA" id="ARBA00023163"/>
    </source>
</evidence>
<dbReference type="PROSITE" id="PS50977">
    <property type="entry name" value="HTH_TETR_2"/>
    <property type="match status" value="1"/>
</dbReference>
<keyword evidence="3" id="KW-0804">Transcription</keyword>
<dbReference type="InterPro" id="IPR009057">
    <property type="entry name" value="Homeodomain-like_sf"/>
</dbReference>
<gene>
    <name evidence="6" type="ORF">GCM10022204_34780</name>
</gene>
<reference evidence="7" key="1">
    <citation type="journal article" date="2019" name="Int. J. Syst. Evol. Microbiol.">
        <title>The Global Catalogue of Microorganisms (GCM) 10K type strain sequencing project: providing services to taxonomists for standard genome sequencing and annotation.</title>
        <authorList>
            <consortium name="The Broad Institute Genomics Platform"/>
            <consortium name="The Broad Institute Genome Sequencing Center for Infectious Disease"/>
            <person name="Wu L."/>
            <person name="Ma J."/>
        </authorList>
    </citation>
    <scope>NUCLEOTIDE SEQUENCE [LARGE SCALE GENOMIC DNA]</scope>
    <source>
        <strain evidence="7">JCM 16548</strain>
    </source>
</reference>
<evidence type="ECO:0000313" key="6">
    <source>
        <dbReference type="EMBL" id="GAA3712874.1"/>
    </source>
</evidence>
<sequence length="199" mass="20621">MTPTYHHGDLRRAVLDRAVEVIAEEGPGQFSLRSLAADLGVSHAAPRHHFGSRQGVLTALAAEGFTLLAVALQSARESGGDFADVGVAYVGFAVAHPSHFAVMFSPTLLDHGDAGLAAAQELTFAELRGGVRALEAQGRAADPAAAVLAAWSIVHGIATLALSGSLDASALRTDAAEDLLELTRRSATLLFRPDAGRPP</sequence>
<accession>A0ABP7E319</accession>
<dbReference type="PANTHER" id="PTHR30055:SF220">
    <property type="entry name" value="TETR-FAMILY REGULATORY PROTEIN"/>
    <property type="match status" value="1"/>
</dbReference>
<dbReference type="Pfam" id="PF00440">
    <property type="entry name" value="TetR_N"/>
    <property type="match status" value="1"/>
</dbReference>
<keyword evidence="7" id="KW-1185">Reference proteome</keyword>
<dbReference type="Gene3D" id="1.10.357.10">
    <property type="entry name" value="Tetracycline Repressor, domain 2"/>
    <property type="match status" value="1"/>
</dbReference>
<dbReference type="InterPro" id="IPR025996">
    <property type="entry name" value="MT1864/Rv1816-like_C"/>
</dbReference>
<dbReference type="InterPro" id="IPR050109">
    <property type="entry name" value="HTH-type_TetR-like_transc_reg"/>
</dbReference>
<keyword evidence="1" id="KW-0805">Transcription regulation</keyword>
<keyword evidence="2 4" id="KW-0238">DNA-binding</keyword>
<dbReference type="InterPro" id="IPR001647">
    <property type="entry name" value="HTH_TetR"/>
</dbReference>
<dbReference type="InterPro" id="IPR036271">
    <property type="entry name" value="Tet_transcr_reg_TetR-rel_C_sf"/>
</dbReference>
<evidence type="ECO:0000256" key="1">
    <source>
        <dbReference type="ARBA" id="ARBA00023015"/>
    </source>
</evidence>
<dbReference type="PANTHER" id="PTHR30055">
    <property type="entry name" value="HTH-TYPE TRANSCRIPTIONAL REGULATOR RUTR"/>
    <property type="match status" value="1"/>
</dbReference>
<dbReference type="SUPFAM" id="SSF46689">
    <property type="entry name" value="Homeodomain-like"/>
    <property type="match status" value="1"/>
</dbReference>
<dbReference type="Proteomes" id="UP001500051">
    <property type="component" value="Unassembled WGS sequence"/>
</dbReference>
<dbReference type="SUPFAM" id="SSF48498">
    <property type="entry name" value="Tetracyclin repressor-like, C-terminal domain"/>
    <property type="match status" value="1"/>
</dbReference>
<evidence type="ECO:0000256" key="4">
    <source>
        <dbReference type="PROSITE-ProRule" id="PRU00335"/>
    </source>
</evidence>
<organism evidence="6 7">
    <name type="scientific">Microlunatus aurantiacus</name>
    <dbReference type="NCBI Taxonomy" id="446786"/>
    <lineage>
        <taxon>Bacteria</taxon>
        <taxon>Bacillati</taxon>
        <taxon>Actinomycetota</taxon>
        <taxon>Actinomycetes</taxon>
        <taxon>Propionibacteriales</taxon>
        <taxon>Propionibacteriaceae</taxon>
        <taxon>Microlunatus</taxon>
    </lineage>
</organism>
<feature type="DNA-binding region" description="H-T-H motif" evidence="4">
    <location>
        <begin position="31"/>
        <end position="50"/>
    </location>
</feature>